<dbReference type="InterPro" id="IPR006664">
    <property type="entry name" value="OMP_bac"/>
</dbReference>
<dbReference type="NCBIfam" id="TIGR02802">
    <property type="entry name" value="Pal_lipo"/>
    <property type="match status" value="1"/>
</dbReference>
<feature type="signal peptide" evidence="9">
    <location>
        <begin position="1"/>
        <end position="22"/>
    </location>
</feature>
<evidence type="ECO:0000256" key="7">
    <source>
        <dbReference type="ARBA" id="ARBA00023306"/>
    </source>
</evidence>
<evidence type="ECO:0000256" key="6">
    <source>
        <dbReference type="ARBA" id="ARBA00023288"/>
    </source>
</evidence>
<dbReference type="EMBL" id="JACHFM010000001">
    <property type="protein sequence ID" value="MBB5220727.1"/>
    <property type="molecule type" value="Genomic_DNA"/>
</dbReference>
<feature type="domain" description="OmpA-like" evidence="10">
    <location>
        <begin position="66"/>
        <end position="183"/>
    </location>
</feature>
<evidence type="ECO:0000256" key="9">
    <source>
        <dbReference type="SAM" id="SignalP"/>
    </source>
</evidence>
<dbReference type="HAMAP" id="MF_02204">
    <property type="entry name" value="Pal"/>
    <property type="match status" value="1"/>
</dbReference>
<dbReference type="Gene3D" id="3.30.1330.60">
    <property type="entry name" value="OmpA-like domain"/>
    <property type="match status" value="1"/>
</dbReference>
<evidence type="ECO:0000259" key="10">
    <source>
        <dbReference type="PROSITE" id="PS51123"/>
    </source>
</evidence>
<gene>
    <name evidence="8" type="primary">pal</name>
    <name evidence="11" type="ORF">HNP73_000648</name>
</gene>
<dbReference type="GO" id="GO:0051301">
    <property type="term" value="P:cell division"/>
    <property type="evidence" value="ECO:0007669"/>
    <property type="project" value="UniProtKB-UniRule"/>
</dbReference>
<evidence type="ECO:0000256" key="1">
    <source>
        <dbReference type="ARBA" id="ARBA00022618"/>
    </source>
</evidence>
<proteinExistence type="inferred from homology"/>
<keyword evidence="12" id="KW-1185">Reference proteome</keyword>
<dbReference type="RefSeq" id="WP_184147035.1">
    <property type="nucleotide sequence ID" value="NZ_JACHFM010000001.1"/>
</dbReference>
<evidence type="ECO:0000256" key="8">
    <source>
        <dbReference type="HAMAP-Rule" id="MF_02204"/>
    </source>
</evidence>
<dbReference type="Pfam" id="PF00691">
    <property type="entry name" value="OmpA"/>
    <property type="match status" value="1"/>
</dbReference>
<dbReference type="InterPro" id="IPR006665">
    <property type="entry name" value="OmpA-like"/>
</dbReference>
<comment type="caution">
    <text evidence="11">The sequence shown here is derived from an EMBL/GenBank/DDBJ whole genome shotgun (WGS) entry which is preliminary data.</text>
</comment>
<dbReference type="CDD" id="cd07185">
    <property type="entry name" value="OmpA_C-like"/>
    <property type="match status" value="1"/>
</dbReference>
<dbReference type="Proteomes" id="UP000549457">
    <property type="component" value="Unassembled WGS sequence"/>
</dbReference>
<evidence type="ECO:0000256" key="2">
    <source>
        <dbReference type="ARBA" id="ARBA00022729"/>
    </source>
</evidence>
<keyword evidence="3 8" id="KW-0472">Membrane</keyword>
<dbReference type="PROSITE" id="PS51123">
    <property type="entry name" value="OMPA_2"/>
    <property type="match status" value="1"/>
</dbReference>
<reference evidence="11 12" key="1">
    <citation type="submission" date="2020-08" db="EMBL/GenBank/DDBJ databases">
        <title>Genomic Encyclopedia of Type Strains, Phase IV (KMG-IV): sequencing the most valuable type-strain genomes for metagenomic binning, comparative biology and taxonomic classification.</title>
        <authorList>
            <person name="Goeker M."/>
        </authorList>
    </citation>
    <scope>NUCLEOTIDE SEQUENCE [LARGE SCALE GENOMIC DNA]</scope>
    <source>
        <strain evidence="11 12">DSM 101730</strain>
    </source>
</reference>
<evidence type="ECO:0000256" key="4">
    <source>
        <dbReference type="ARBA" id="ARBA00023139"/>
    </source>
</evidence>
<keyword evidence="2 8" id="KW-0732">Signal</keyword>
<dbReference type="InterPro" id="IPR039001">
    <property type="entry name" value="Pal"/>
</dbReference>
<comment type="function">
    <text evidence="8">Part of the Tol-Pal system, which plays a role in outer membrane invagination during cell division and is important for maintaining outer membrane integrity.</text>
</comment>
<dbReference type="AlphaFoldDB" id="A0A840SFT8"/>
<protein>
    <recommendedName>
        <fullName evidence="8">Peptidoglycan-associated lipoprotein</fullName>
        <shortName evidence="8">PAL</shortName>
    </recommendedName>
</protein>
<dbReference type="InterPro" id="IPR014169">
    <property type="entry name" value="Pal_lipo_C"/>
</dbReference>
<dbReference type="PRINTS" id="PR01021">
    <property type="entry name" value="OMPADOMAIN"/>
</dbReference>
<evidence type="ECO:0000256" key="5">
    <source>
        <dbReference type="ARBA" id="ARBA00023237"/>
    </source>
</evidence>
<keyword evidence="1 8" id="KW-0132">Cell division</keyword>
<name>A0A840SFT8_9RHOB</name>
<sequence length="185" mass="18664">MTMAKAARNAAILLTLALGAAACSRGGEVSVPTDPGFSGTAGTLGGDPLGGAGGAFGGAGGPASASFLPGSQISDRVFFTVDQVTLNPQAIAVLNAQIGWLRANPSAPILIEGHADERGTTEYNMALGSARASAVRNYMVSQGIPDTRLSIITYGRERPVATCPDESCWSQNRRAVTVVTGGAGA</sequence>
<dbReference type="InterPro" id="IPR050330">
    <property type="entry name" value="Bact_OuterMem_StrucFunc"/>
</dbReference>
<comment type="similarity">
    <text evidence="8">Belongs to the Pal lipoprotein family.</text>
</comment>
<dbReference type="PROSITE" id="PS51257">
    <property type="entry name" value="PROKAR_LIPOPROTEIN"/>
    <property type="match status" value="1"/>
</dbReference>
<evidence type="ECO:0000256" key="3">
    <source>
        <dbReference type="ARBA" id="ARBA00023136"/>
    </source>
</evidence>
<keyword evidence="5 8" id="KW-0998">Cell outer membrane</keyword>
<keyword evidence="6 8" id="KW-0449">Lipoprotein</keyword>
<comment type="subcellular location">
    <subcellularLocation>
        <location evidence="8">Cell outer membrane</location>
        <topology evidence="8">Lipid-anchor</topology>
    </subcellularLocation>
</comment>
<keyword evidence="4 8" id="KW-0564">Palmitate</keyword>
<dbReference type="SUPFAM" id="SSF103088">
    <property type="entry name" value="OmpA-like"/>
    <property type="match status" value="1"/>
</dbReference>
<dbReference type="PANTHER" id="PTHR30329">
    <property type="entry name" value="STATOR ELEMENT OF FLAGELLAR MOTOR COMPLEX"/>
    <property type="match status" value="1"/>
</dbReference>
<comment type="subunit">
    <text evidence="8">The Tol-Pal system is composed of five core proteins: the inner membrane proteins TolA, TolQ and TolR, the periplasmic protein TolB and the outer membrane protein Pal. They form a network linking the inner and outer membranes and the peptidoglycan layer.</text>
</comment>
<dbReference type="InterPro" id="IPR036737">
    <property type="entry name" value="OmpA-like_sf"/>
</dbReference>
<feature type="chain" id="PRO_5032335549" description="Peptidoglycan-associated lipoprotein" evidence="9">
    <location>
        <begin position="23"/>
        <end position="185"/>
    </location>
</feature>
<dbReference type="GO" id="GO:0009279">
    <property type="term" value="C:cell outer membrane"/>
    <property type="evidence" value="ECO:0007669"/>
    <property type="project" value="UniProtKB-SubCell"/>
</dbReference>
<evidence type="ECO:0000313" key="12">
    <source>
        <dbReference type="Proteomes" id="UP000549457"/>
    </source>
</evidence>
<dbReference type="PANTHER" id="PTHR30329:SF21">
    <property type="entry name" value="LIPOPROTEIN YIAD-RELATED"/>
    <property type="match status" value="1"/>
</dbReference>
<organism evidence="11 12">
    <name type="scientific">Amaricoccus macauensis</name>
    <dbReference type="NCBI Taxonomy" id="57001"/>
    <lineage>
        <taxon>Bacteria</taxon>
        <taxon>Pseudomonadati</taxon>
        <taxon>Pseudomonadota</taxon>
        <taxon>Alphaproteobacteria</taxon>
        <taxon>Rhodobacterales</taxon>
        <taxon>Paracoccaceae</taxon>
        <taxon>Amaricoccus</taxon>
    </lineage>
</organism>
<accession>A0A840SFT8</accession>
<keyword evidence="7 8" id="KW-0131">Cell cycle</keyword>
<evidence type="ECO:0000313" key="11">
    <source>
        <dbReference type="EMBL" id="MBB5220727.1"/>
    </source>
</evidence>